<feature type="transmembrane region" description="Helical" evidence="1">
    <location>
        <begin position="209"/>
        <end position="242"/>
    </location>
</feature>
<feature type="transmembrane region" description="Helical" evidence="1">
    <location>
        <begin position="132"/>
        <end position="151"/>
    </location>
</feature>
<proteinExistence type="predicted"/>
<keyword evidence="1" id="KW-0812">Transmembrane</keyword>
<dbReference type="KEGG" id="cag:Cagg_0351"/>
<dbReference type="HOGENOM" id="CLU_879089_0_0_0"/>
<gene>
    <name evidence="2" type="ordered locus">Cagg_0351</name>
</gene>
<dbReference type="RefSeq" id="WP_012615663.1">
    <property type="nucleotide sequence ID" value="NC_011831.1"/>
</dbReference>
<name>B8G2Z3_CHLAD</name>
<evidence type="ECO:0000256" key="1">
    <source>
        <dbReference type="SAM" id="Phobius"/>
    </source>
</evidence>
<protein>
    <recommendedName>
        <fullName evidence="4">Glycerophosphoryl diester phosphodiesterase membrane domain-containing protein</fullName>
    </recommendedName>
</protein>
<dbReference type="EMBL" id="CP001337">
    <property type="protein sequence ID" value="ACL23297.1"/>
    <property type="molecule type" value="Genomic_DNA"/>
</dbReference>
<dbReference type="AlphaFoldDB" id="B8G2Z3"/>
<feature type="transmembrane region" description="Helical" evidence="1">
    <location>
        <begin position="61"/>
        <end position="80"/>
    </location>
</feature>
<evidence type="ECO:0008006" key="4">
    <source>
        <dbReference type="Google" id="ProtNLM"/>
    </source>
</evidence>
<feature type="transmembrane region" description="Helical" evidence="1">
    <location>
        <begin position="262"/>
        <end position="282"/>
    </location>
</feature>
<feature type="transmembrane region" description="Helical" evidence="1">
    <location>
        <begin position="157"/>
        <end position="188"/>
    </location>
</feature>
<feature type="transmembrane region" description="Helical" evidence="1">
    <location>
        <begin position="105"/>
        <end position="125"/>
    </location>
</feature>
<sequence>MGSFRSSWQQISALLDEGVSLYRRYVGGFAVLAGMFSLPALLVTFNAIFRIERFEDASFTDLSLIVFGLFLSSLFIIPPLTRATRLVIDGEPFTVGRVVWRWPKIGRSLIALVYGGVLAVLWGLVISSISGTLFFCIGGFFVVGFLLSSTITEAFLVFLPIIIVLVLVIYGVYLVFNSTAIVAALYGVQPLLDDTIPLSKALRLSWSLLFYRFFYNMLVFCCAAAVFGMVATIVTLAIGLLLPAPFGILLGVEHPLFRGLSAVAWVIGLNTALPLLPIWSTLHYRQMLAERTGIRFAVRLQQLRQAVPS</sequence>
<keyword evidence="3" id="KW-1185">Reference proteome</keyword>
<organism evidence="2 3">
    <name type="scientific">Chloroflexus aggregans (strain MD-66 / DSM 9485)</name>
    <dbReference type="NCBI Taxonomy" id="326427"/>
    <lineage>
        <taxon>Bacteria</taxon>
        <taxon>Bacillati</taxon>
        <taxon>Chloroflexota</taxon>
        <taxon>Chloroflexia</taxon>
        <taxon>Chloroflexales</taxon>
        <taxon>Chloroflexineae</taxon>
        <taxon>Chloroflexaceae</taxon>
        <taxon>Chloroflexus</taxon>
    </lineage>
</organism>
<keyword evidence="1" id="KW-0472">Membrane</keyword>
<feature type="transmembrane region" description="Helical" evidence="1">
    <location>
        <begin position="25"/>
        <end position="49"/>
    </location>
</feature>
<accession>B8G2Z3</accession>
<dbReference type="STRING" id="326427.Cagg_0351"/>
<keyword evidence="1" id="KW-1133">Transmembrane helix</keyword>
<evidence type="ECO:0000313" key="3">
    <source>
        <dbReference type="Proteomes" id="UP000002508"/>
    </source>
</evidence>
<reference evidence="2" key="1">
    <citation type="submission" date="2008-12" db="EMBL/GenBank/DDBJ databases">
        <title>Complete sequence of Chloroflexus aggregans DSM 9485.</title>
        <authorList>
            <consortium name="US DOE Joint Genome Institute"/>
            <person name="Lucas S."/>
            <person name="Copeland A."/>
            <person name="Lapidus A."/>
            <person name="Glavina del Rio T."/>
            <person name="Dalin E."/>
            <person name="Tice H."/>
            <person name="Pitluck S."/>
            <person name="Foster B."/>
            <person name="Larimer F."/>
            <person name="Land M."/>
            <person name="Hauser L."/>
            <person name="Kyrpides N."/>
            <person name="Mikhailova N."/>
            <person name="Bryant D."/>
            <person name="Richardson P."/>
        </authorList>
    </citation>
    <scope>NUCLEOTIDE SEQUENCE</scope>
    <source>
        <strain evidence="2">DSM 9485</strain>
    </source>
</reference>
<evidence type="ECO:0000313" key="2">
    <source>
        <dbReference type="EMBL" id="ACL23297.1"/>
    </source>
</evidence>
<dbReference type="Proteomes" id="UP000002508">
    <property type="component" value="Chromosome"/>
</dbReference>
<dbReference type="OrthoDB" id="157724at2"/>